<evidence type="ECO:0000313" key="2">
    <source>
        <dbReference type="Proteomes" id="UP000475117"/>
    </source>
</evidence>
<accession>A0A6B3LCD1</accession>
<dbReference type="KEGG" id="soa:G3M56_001570"/>
<dbReference type="Proteomes" id="UP000475117">
    <property type="component" value="Chromosome"/>
</dbReference>
<keyword evidence="2" id="KW-1185">Reference proteome</keyword>
<dbReference type="AlphaFoldDB" id="A0A6B3LCD1"/>
<dbReference type="RefSeq" id="WP_164363901.1">
    <property type="nucleotide sequence ID" value="NZ_CP066776.1"/>
</dbReference>
<organism evidence="1 2">
    <name type="scientific">Sulfuriroseicoccus oceanibius</name>
    <dbReference type="NCBI Taxonomy" id="2707525"/>
    <lineage>
        <taxon>Bacteria</taxon>
        <taxon>Pseudomonadati</taxon>
        <taxon>Verrucomicrobiota</taxon>
        <taxon>Verrucomicrobiia</taxon>
        <taxon>Verrucomicrobiales</taxon>
        <taxon>Verrucomicrobiaceae</taxon>
        <taxon>Sulfuriroseicoccus</taxon>
    </lineage>
</organism>
<reference evidence="1 2" key="1">
    <citation type="submission" date="2020-12" db="EMBL/GenBank/DDBJ databases">
        <title>Sulforoseuscoccus oceanibium gen. nov., sp. nov., a representative of the phylum Verrucomicrobia with special cytoplasmic membrane, and proposal of Sulforoseuscoccusaceae fam. nov.</title>
        <authorList>
            <person name="Xi F."/>
        </authorList>
    </citation>
    <scope>NUCLEOTIDE SEQUENCE [LARGE SCALE GENOMIC DNA]</scope>
    <source>
        <strain evidence="1 2">T37</strain>
    </source>
</reference>
<dbReference type="EMBL" id="CP066776">
    <property type="protein sequence ID" value="QQL45303.1"/>
    <property type="molecule type" value="Genomic_DNA"/>
</dbReference>
<protein>
    <submittedName>
        <fullName evidence="1">Nucleoid-associated protein</fullName>
    </submittedName>
</protein>
<dbReference type="InterPro" id="IPR007358">
    <property type="entry name" value="Nucleoid_associated_NdpA"/>
</dbReference>
<dbReference type="Pfam" id="PF04245">
    <property type="entry name" value="NA37"/>
    <property type="match status" value="1"/>
</dbReference>
<dbReference type="GO" id="GO:0009295">
    <property type="term" value="C:nucleoid"/>
    <property type="evidence" value="ECO:0007669"/>
    <property type="project" value="InterPro"/>
</dbReference>
<evidence type="ECO:0000313" key="1">
    <source>
        <dbReference type="EMBL" id="QQL45303.1"/>
    </source>
</evidence>
<proteinExistence type="predicted"/>
<gene>
    <name evidence="1" type="ORF">G3M56_001570</name>
</gene>
<sequence length="353" mass="40198">MSYALAFSQAHLVGMALAKVGNPLRDEPLQTSKQLCEFDEDESELLTATFLKSFKSLERQQFFHHSDLSSNEVYSYVDGVFSDPHTLVDNGAMIAKHLYAQSKHPQIKSGDLCVSYLDGVLVDGEPTQAVCIIKSESLVPFLQIAFDGDDLKLKTLDGIYPEKLDKGCLIVNRDKEEGYAVYVFDKSGGSTHFWVRDFLGVQAVKDASFLTKRYSELCVAFAEKGLPEDTDPEQRREVATKAVSQISEVDEFDLNEFQEKTFDKPEVRQQFSEFKKNFEEEVGSKLDEKFAVVKDEAKKVEKKLKSRLKLDSGADIRFSAPFLKKKDEFFEKGFDEERGLQYVKIYYDREKPV</sequence>
<name>A0A6B3LCD1_9BACT</name>